<dbReference type="AlphaFoldDB" id="A0A409WUX6"/>
<dbReference type="EMBL" id="NHYE01004765">
    <property type="protein sequence ID" value="PPQ82279.1"/>
    <property type="molecule type" value="Genomic_DNA"/>
</dbReference>
<sequence length="157" mass="18138">MTSYSYCVFSTPCLAFVKKSLLMAFEKSEDVTATLALEMSATHAQAQQLYTVFDEFKRHLEETVLARMACIEMGLDPKISDWTVNAICNGIEHCFRSPIFGKMRYRCEEVAMIFSQLLTRRQRDEFRFSEWFHDLLHGTPDEPIEVEEESAGGEDEE</sequence>
<organism evidence="1 2">
    <name type="scientific">Gymnopilus dilepis</name>
    <dbReference type="NCBI Taxonomy" id="231916"/>
    <lineage>
        <taxon>Eukaryota</taxon>
        <taxon>Fungi</taxon>
        <taxon>Dikarya</taxon>
        <taxon>Basidiomycota</taxon>
        <taxon>Agaricomycotina</taxon>
        <taxon>Agaricomycetes</taxon>
        <taxon>Agaricomycetidae</taxon>
        <taxon>Agaricales</taxon>
        <taxon>Agaricineae</taxon>
        <taxon>Hymenogastraceae</taxon>
        <taxon>Gymnopilus</taxon>
    </lineage>
</organism>
<accession>A0A409WUX6</accession>
<evidence type="ECO:0000313" key="2">
    <source>
        <dbReference type="Proteomes" id="UP000284706"/>
    </source>
</evidence>
<keyword evidence="2" id="KW-1185">Reference proteome</keyword>
<proteinExistence type="predicted"/>
<evidence type="ECO:0000313" key="1">
    <source>
        <dbReference type="EMBL" id="PPQ82279.1"/>
    </source>
</evidence>
<dbReference type="Proteomes" id="UP000284706">
    <property type="component" value="Unassembled WGS sequence"/>
</dbReference>
<reference evidence="1 2" key="1">
    <citation type="journal article" date="2018" name="Evol. Lett.">
        <title>Horizontal gene cluster transfer increased hallucinogenic mushroom diversity.</title>
        <authorList>
            <person name="Reynolds H.T."/>
            <person name="Vijayakumar V."/>
            <person name="Gluck-Thaler E."/>
            <person name="Korotkin H.B."/>
            <person name="Matheny P.B."/>
            <person name="Slot J.C."/>
        </authorList>
    </citation>
    <scope>NUCLEOTIDE SEQUENCE [LARGE SCALE GENOMIC DNA]</scope>
    <source>
        <strain evidence="1 2">SRW20</strain>
    </source>
</reference>
<protein>
    <submittedName>
        <fullName evidence="1">Uncharacterized protein</fullName>
    </submittedName>
</protein>
<dbReference type="InParanoid" id="A0A409WUX6"/>
<name>A0A409WUX6_9AGAR</name>
<gene>
    <name evidence="1" type="ORF">CVT26_013953</name>
</gene>
<comment type="caution">
    <text evidence="1">The sequence shown here is derived from an EMBL/GenBank/DDBJ whole genome shotgun (WGS) entry which is preliminary data.</text>
</comment>